<dbReference type="AlphaFoldDB" id="A0A949K1U2"/>
<keyword evidence="1" id="KW-0472">Membrane</keyword>
<evidence type="ECO:0000256" key="1">
    <source>
        <dbReference type="SAM" id="Phobius"/>
    </source>
</evidence>
<evidence type="ECO:0000313" key="2">
    <source>
        <dbReference type="EMBL" id="MBU9734946.1"/>
    </source>
</evidence>
<dbReference type="Proteomes" id="UP000712157">
    <property type="component" value="Unassembled WGS sequence"/>
</dbReference>
<feature type="transmembrane region" description="Helical" evidence="1">
    <location>
        <begin position="222"/>
        <end position="240"/>
    </location>
</feature>
<dbReference type="RefSeq" id="WP_238720193.1">
    <property type="nucleotide sequence ID" value="NZ_JAHQCW010000001.1"/>
</dbReference>
<reference evidence="2" key="1">
    <citation type="submission" date="2021-06" db="EMBL/GenBank/DDBJ databases">
        <title>Description of novel taxa of the family Lachnospiraceae.</title>
        <authorList>
            <person name="Chaplin A.V."/>
            <person name="Sokolova S.R."/>
            <person name="Pikina A.P."/>
            <person name="Korzhanova M."/>
            <person name="Belova V."/>
            <person name="Korostin D."/>
            <person name="Efimov B.A."/>
        </authorList>
    </citation>
    <scope>NUCLEOTIDE SEQUENCE</scope>
    <source>
        <strain evidence="2">ASD5720</strain>
    </source>
</reference>
<feature type="transmembrane region" description="Helical" evidence="1">
    <location>
        <begin position="320"/>
        <end position="338"/>
    </location>
</feature>
<gene>
    <name evidence="2" type="ORF">KTH89_00260</name>
</gene>
<keyword evidence="1" id="KW-0812">Transmembrane</keyword>
<evidence type="ECO:0000313" key="3">
    <source>
        <dbReference type="Proteomes" id="UP000712157"/>
    </source>
</evidence>
<sequence>MKRIVRRLVFTAGLAAAVCCIWRAVMLMASPAYDERTRLLALEAPVPAPVMELDQDVGGGDESDSDAADAEGIPYALFGEKKRQTLTNPSLWRSAQADVIWFQGPAGVICPEAAWFPEEDQKGCMISRKTAMDLFGSTDVAGHTVQYQDMDYEIRQVLPLDLAVILFRPLARSGTPGYTYRYLIYQAPPGISQEKAKQQIITQVPYAVTEIRLHWYRVGERLSLALPLAILYVLLVSGIFRRYRPKGTVPLRKSRRWSRMLMVTGTACLILWGTQPALPQLPSGWTDLSAWGKLFRSWQTELSDLMNTEPAMVQTRMRAHWLQILHWTVWTIPIGFILRSIDGAHRSNGESQGAS</sequence>
<comment type="caution">
    <text evidence="2">The sequence shown here is derived from an EMBL/GenBank/DDBJ whole genome shotgun (WGS) entry which is preliminary data.</text>
</comment>
<protein>
    <submittedName>
        <fullName evidence="2">ABC transporter permease</fullName>
    </submittedName>
</protein>
<proteinExistence type="predicted"/>
<dbReference type="EMBL" id="JAHQCW010000001">
    <property type="protein sequence ID" value="MBU9734946.1"/>
    <property type="molecule type" value="Genomic_DNA"/>
</dbReference>
<name>A0A949K1U2_9FIRM</name>
<feature type="transmembrane region" description="Helical" evidence="1">
    <location>
        <begin position="260"/>
        <end position="278"/>
    </location>
</feature>
<organism evidence="2 3">
    <name type="scientific">Diplocloster agilis</name>
    <dbReference type="NCBI Taxonomy" id="2850323"/>
    <lineage>
        <taxon>Bacteria</taxon>
        <taxon>Bacillati</taxon>
        <taxon>Bacillota</taxon>
        <taxon>Clostridia</taxon>
        <taxon>Lachnospirales</taxon>
        <taxon>Lachnospiraceae</taxon>
        <taxon>Diplocloster</taxon>
    </lineage>
</organism>
<keyword evidence="3" id="KW-1185">Reference proteome</keyword>
<accession>A0A949K1U2</accession>
<keyword evidence="1" id="KW-1133">Transmembrane helix</keyword>